<accession>A0ACB9D4Y3</accession>
<gene>
    <name evidence="1" type="ORF">L1987_59259</name>
</gene>
<protein>
    <submittedName>
        <fullName evidence="1">Uncharacterized protein</fullName>
    </submittedName>
</protein>
<sequence>MDESWRKPNLPPRRSPEHTNAYNQALDPDDFDDVFGGPPRTVLSRQLSVEGRSTSFVFEDIFRKPSRCTDLGGRSDRTLPEFRIPESKTGGRLNEEEFYSDIFGNSRRSRSRSISQTNSNSKSKSNSSSILSSEDLSPFRPPVVDDDDVFFSSFAAKLRPINVSSKWNTTKKMHEVQDSPCNFESFEGDYIHKFKGCYSGLSQRISSPDITTFRPNTYTSVKESTEDLQVNSPASIVSSLNQDQGDETITNHEAEDDDDDEVMSSFVIEINPSKNREKIGESHGVDEAIAWAKQKCKGHNLENEWNKREDDDQECPAVEEIPGVKNVPEVQIGRHASRESSSLDKQKVWTTEEPLQELEKDMELELLDEDIKLWSDGKGLNIQLLLSTLHHILWPSSGWIMIPLTDLKDSSNVKKAYQKARLCLHPDKLQQRGATIPQKYVAEKAFPILQDAWAAFISQDVCSSIK</sequence>
<evidence type="ECO:0000313" key="1">
    <source>
        <dbReference type="EMBL" id="KAI3741585.1"/>
    </source>
</evidence>
<proteinExistence type="predicted"/>
<organism evidence="1 2">
    <name type="scientific">Smallanthus sonchifolius</name>
    <dbReference type="NCBI Taxonomy" id="185202"/>
    <lineage>
        <taxon>Eukaryota</taxon>
        <taxon>Viridiplantae</taxon>
        <taxon>Streptophyta</taxon>
        <taxon>Embryophyta</taxon>
        <taxon>Tracheophyta</taxon>
        <taxon>Spermatophyta</taxon>
        <taxon>Magnoliopsida</taxon>
        <taxon>eudicotyledons</taxon>
        <taxon>Gunneridae</taxon>
        <taxon>Pentapetalae</taxon>
        <taxon>asterids</taxon>
        <taxon>campanulids</taxon>
        <taxon>Asterales</taxon>
        <taxon>Asteraceae</taxon>
        <taxon>Asteroideae</taxon>
        <taxon>Heliantheae alliance</taxon>
        <taxon>Millerieae</taxon>
        <taxon>Smallanthus</taxon>
    </lineage>
</organism>
<keyword evidence="2" id="KW-1185">Reference proteome</keyword>
<evidence type="ECO:0000313" key="2">
    <source>
        <dbReference type="Proteomes" id="UP001056120"/>
    </source>
</evidence>
<name>A0ACB9D4Y3_9ASTR</name>
<comment type="caution">
    <text evidence="1">The sequence shown here is derived from an EMBL/GenBank/DDBJ whole genome shotgun (WGS) entry which is preliminary data.</text>
</comment>
<dbReference type="Proteomes" id="UP001056120">
    <property type="component" value="Linkage Group LG20"/>
</dbReference>
<reference evidence="2" key="1">
    <citation type="journal article" date="2022" name="Mol. Ecol. Resour.">
        <title>The genomes of chicory, endive, great burdock and yacon provide insights into Asteraceae palaeo-polyploidization history and plant inulin production.</title>
        <authorList>
            <person name="Fan W."/>
            <person name="Wang S."/>
            <person name="Wang H."/>
            <person name="Wang A."/>
            <person name="Jiang F."/>
            <person name="Liu H."/>
            <person name="Zhao H."/>
            <person name="Xu D."/>
            <person name="Zhang Y."/>
        </authorList>
    </citation>
    <scope>NUCLEOTIDE SEQUENCE [LARGE SCALE GENOMIC DNA]</scope>
    <source>
        <strain evidence="2">cv. Yunnan</strain>
    </source>
</reference>
<dbReference type="EMBL" id="CM042037">
    <property type="protein sequence ID" value="KAI3741585.1"/>
    <property type="molecule type" value="Genomic_DNA"/>
</dbReference>
<reference evidence="1 2" key="2">
    <citation type="journal article" date="2022" name="Mol. Ecol. Resour.">
        <title>The genomes of chicory, endive, great burdock and yacon provide insights into Asteraceae paleo-polyploidization history and plant inulin production.</title>
        <authorList>
            <person name="Fan W."/>
            <person name="Wang S."/>
            <person name="Wang H."/>
            <person name="Wang A."/>
            <person name="Jiang F."/>
            <person name="Liu H."/>
            <person name="Zhao H."/>
            <person name="Xu D."/>
            <person name="Zhang Y."/>
        </authorList>
    </citation>
    <scope>NUCLEOTIDE SEQUENCE [LARGE SCALE GENOMIC DNA]</scope>
    <source>
        <strain evidence="2">cv. Yunnan</strain>
        <tissue evidence="1">Leaves</tissue>
    </source>
</reference>